<evidence type="ECO:0008006" key="4">
    <source>
        <dbReference type="Google" id="ProtNLM"/>
    </source>
</evidence>
<name>A0A4R6V8F4_9ACTN</name>
<keyword evidence="1" id="KW-0732">Signal</keyword>
<reference evidence="2 3" key="1">
    <citation type="submission" date="2019-03" db="EMBL/GenBank/DDBJ databases">
        <title>Genomic Encyclopedia of Type Strains, Phase IV (KMG-IV): sequencing the most valuable type-strain genomes for metagenomic binning, comparative biology and taxonomic classification.</title>
        <authorList>
            <person name="Goeker M."/>
        </authorList>
    </citation>
    <scope>NUCLEOTIDE SEQUENCE [LARGE SCALE GENOMIC DNA]</scope>
    <source>
        <strain evidence="2 3">DSM 46770</strain>
    </source>
</reference>
<sequence>MTRDFRRRVGVFALSVVLLVLIGLAHQTYPTRNELTAPISHRGDAGAPVDARRFAIEVDRVELARAVNDPESSPDSAEAGPGLVWVVVWATVTATEEPLRIGNPVLLETADGYSFAGDTTMDSPLNGFSVVQEPGLGRYGAFAFEVPRERLSDLSLRVTASGDLDTRLSAQAVVDLGLDAARLEEMLDTAADSVEIAPPEYR</sequence>
<comment type="caution">
    <text evidence="2">The sequence shown here is derived from an EMBL/GenBank/DDBJ whole genome shotgun (WGS) entry which is preliminary data.</text>
</comment>
<gene>
    <name evidence="2" type="ORF">EV190_101763</name>
</gene>
<dbReference type="EMBL" id="SNYN01000001">
    <property type="protein sequence ID" value="TDQ55436.1"/>
    <property type="molecule type" value="Genomic_DNA"/>
</dbReference>
<protein>
    <recommendedName>
        <fullName evidence="4">DUF4352 domain-containing protein</fullName>
    </recommendedName>
</protein>
<dbReference type="AlphaFoldDB" id="A0A4R6V8F4"/>
<evidence type="ECO:0000313" key="3">
    <source>
        <dbReference type="Proteomes" id="UP000295281"/>
    </source>
</evidence>
<organism evidence="2 3">
    <name type="scientific">Actinorugispora endophytica</name>
    <dbReference type="NCBI Taxonomy" id="1605990"/>
    <lineage>
        <taxon>Bacteria</taxon>
        <taxon>Bacillati</taxon>
        <taxon>Actinomycetota</taxon>
        <taxon>Actinomycetes</taxon>
        <taxon>Streptosporangiales</taxon>
        <taxon>Nocardiopsidaceae</taxon>
        <taxon>Actinorugispora</taxon>
    </lineage>
</organism>
<dbReference type="Gene3D" id="2.60.40.1240">
    <property type="match status" value="1"/>
</dbReference>
<evidence type="ECO:0000313" key="2">
    <source>
        <dbReference type="EMBL" id="TDQ55436.1"/>
    </source>
</evidence>
<proteinExistence type="predicted"/>
<dbReference type="OrthoDB" id="3431801at2"/>
<evidence type="ECO:0000256" key="1">
    <source>
        <dbReference type="ARBA" id="ARBA00022729"/>
    </source>
</evidence>
<accession>A0A4R6V8F4</accession>
<dbReference type="Proteomes" id="UP000295281">
    <property type="component" value="Unassembled WGS sequence"/>
</dbReference>
<dbReference type="InterPro" id="IPR029050">
    <property type="entry name" value="Immunoprotect_excell_Ig-like"/>
</dbReference>
<keyword evidence="3" id="KW-1185">Reference proteome</keyword>
<dbReference type="RefSeq" id="WP_133739955.1">
    <property type="nucleotide sequence ID" value="NZ_SNYN01000001.1"/>
</dbReference>